<organism evidence="3 4">
    <name type="scientific">Breznakia pachnodae</name>
    <dbReference type="NCBI Taxonomy" id="265178"/>
    <lineage>
        <taxon>Bacteria</taxon>
        <taxon>Bacillati</taxon>
        <taxon>Bacillota</taxon>
        <taxon>Erysipelotrichia</taxon>
        <taxon>Erysipelotrichales</taxon>
        <taxon>Erysipelotrichaceae</taxon>
        <taxon>Breznakia</taxon>
    </lineage>
</organism>
<sequence>MAKDKILWGGAIAANQTEGAYNLGGKGISIADIKPKPKEIDTSRFYGMGHTKAEIIKLMKDTSSYFPRRKAIDFYHTYKQDIALLKEMGFTCFRFSIAWTRIFPNGDDEEPNEEGLNFYDSLIDEIITNGMEPIVTISHYEMPINLVLNYKGWTDQKLIDFFVSYAEILFKRYNNKVHYWIPFNQINMIEIFEEDGVSHGDFASLGLVKGEHDNWQQARYQAIHNQFIASAKVTKLAHQINTNNKIGVMNVSDLQYADSCNPKTVFKAAQLNQLRNYFFLDVLLRGIYPKYIYRYFKDNNIDIKVTEEEKSLLKYNTADFLAISYYFTHTYDESGNRKQNPYLKTTPWNWAIDPTGLRYALNEYWQIYQKPIMIAENGYGNYDQFIDGKIHDINRINYLKEHIDAVIEAANDGIDILAYTSWGPIDLVSDSTGEMEKRYGYIYVDLNNNGTGSNKRYKKDSFYWFQEYIKKLKQ</sequence>
<name>A0ABU0E3W6_9FIRM</name>
<comment type="similarity">
    <text evidence="2">Belongs to the glycosyl hydrolase 1 family.</text>
</comment>
<evidence type="ECO:0000313" key="4">
    <source>
        <dbReference type="Proteomes" id="UP001230220"/>
    </source>
</evidence>
<keyword evidence="3" id="KW-0378">Hydrolase</keyword>
<dbReference type="RefSeq" id="WP_307408144.1">
    <property type="nucleotide sequence ID" value="NZ_JAUSUR010000003.1"/>
</dbReference>
<comment type="caution">
    <text evidence="3">The sequence shown here is derived from an EMBL/GenBank/DDBJ whole genome shotgun (WGS) entry which is preliminary data.</text>
</comment>
<dbReference type="InterPro" id="IPR017853">
    <property type="entry name" value="GH"/>
</dbReference>
<proteinExistence type="inferred from homology"/>
<evidence type="ECO:0000256" key="2">
    <source>
        <dbReference type="RuleBase" id="RU003690"/>
    </source>
</evidence>
<dbReference type="EMBL" id="JAUSUR010000003">
    <property type="protein sequence ID" value="MDQ0361429.1"/>
    <property type="molecule type" value="Genomic_DNA"/>
</dbReference>
<keyword evidence="4" id="KW-1185">Reference proteome</keyword>
<dbReference type="SUPFAM" id="SSF51445">
    <property type="entry name" value="(Trans)glycosidases"/>
    <property type="match status" value="1"/>
</dbReference>
<dbReference type="Pfam" id="PF00232">
    <property type="entry name" value="Glyco_hydro_1"/>
    <property type="match status" value="1"/>
</dbReference>
<dbReference type="Gene3D" id="3.20.20.80">
    <property type="entry name" value="Glycosidases"/>
    <property type="match status" value="1"/>
</dbReference>
<dbReference type="PANTHER" id="PTHR10353">
    <property type="entry name" value="GLYCOSYL HYDROLASE"/>
    <property type="match status" value="1"/>
</dbReference>
<evidence type="ECO:0000256" key="1">
    <source>
        <dbReference type="ARBA" id="ARBA00023295"/>
    </source>
</evidence>
<keyword evidence="1 3" id="KW-0326">Glycosidase</keyword>
<evidence type="ECO:0000313" key="3">
    <source>
        <dbReference type="EMBL" id="MDQ0361429.1"/>
    </source>
</evidence>
<reference evidence="3 4" key="1">
    <citation type="submission" date="2023-07" db="EMBL/GenBank/DDBJ databases">
        <title>Genomic Encyclopedia of Type Strains, Phase IV (KMG-IV): sequencing the most valuable type-strain genomes for metagenomic binning, comparative biology and taxonomic classification.</title>
        <authorList>
            <person name="Goeker M."/>
        </authorList>
    </citation>
    <scope>NUCLEOTIDE SEQUENCE [LARGE SCALE GENOMIC DNA]</scope>
    <source>
        <strain evidence="3 4">DSM 16784</strain>
    </source>
</reference>
<dbReference type="EC" id="3.2.1.86" evidence="3"/>
<dbReference type="PANTHER" id="PTHR10353:SF122">
    <property type="entry name" value="6-PHOSPHO-BETA-GLUCOSIDASE ASCB-RELATED"/>
    <property type="match status" value="1"/>
</dbReference>
<dbReference type="InterPro" id="IPR001360">
    <property type="entry name" value="Glyco_hydro_1"/>
</dbReference>
<gene>
    <name evidence="3" type="ORF">J2S15_002176</name>
</gene>
<dbReference type="GO" id="GO:0008706">
    <property type="term" value="F:6-phospho-beta-glucosidase activity"/>
    <property type="evidence" value="ECO:0007669"/>
    <property type="project" value="UniProtKB-EC"/>
</dbReference>
<protein>
    <submittedName>
        <fullName evidence="3">6-phospho-beta-glucosidase</fullName>
        <ecNumber evidence="3">3.2.1.86</ecNumber>
    </submittedName>
</protein>
<dbReference type="PRINTS" id="PR00131">
    <property type="entry name" value="GLHYDRLASE1"/>
</dbReference>
<accession>A0ABU0E3W6</accession>
<dbReference type="Proteomes" id="UP001230220">
    <property type="component" value="Unassembled WGS sequence"/>
</dbReference>